<sequence length="247" mass="28281">MQLENSKIFDDGEKYLTLLELSRAQKYGLEYLLDAASRGQLKAFKIGDDWLTTAKWFDDYNFLIKKEIAGEVARFRQTDEKSQWADFFTKENRRLAFRPQIFLIIIIFSLFSFSLSWLAFSPRGNKMALAASNLVNKKYVAANYFLNSVHGVYGYGSGYLAYLFNSSLMSVGLLYDATLEAAKGLDQIALGIDNKTRSYKISDEIITEGIHELAEIARHKYRAVAGTEEIRRQIYFSEWQKSSESGN</sequence>
<evidence type="ECO:0000313" key="3">
    <source>
        <dbReference type="Proteomes" id="UP000177376"/>
    </source>
</evidence>
<gene>
    <name evidence="2" type="ORF">A3A02_01240</name>
</gene>
<protein>
    <submittedName>
        <fullName evidence="2">Uncharacterized protein</fullName>
    </submittedName>
</protein>
<proteinExistence type="predicted"/>
<dbReference type="AlphaFoldDB" id="A0A1G1YI29"/>
<dbReference type="EMBL" id="MHIM01000028">
    <property type="protein sequence ID" value="OGY51921.1"/>
    <property type="molecule type" value="Genomic_DNA"/>
</dbReference>
<dbReference type="Proteomes" id="UP000177376">
    <property type="component" value="Unassembled WGS sequence"/>
</dbReference>
<keyword evidence="1" id="KW-0812">Transmembrane</keyword>
<keyword evidence="1" id="KW-0472">Membrane</keyword>
<feature type="transmembrane region" description="Helical" evidence="1">
    <location>
        <begin position="101"/>
        <end position="120"/>
    </location>
</feature>
<comment type="caution">
    <text evidence="2">The sequence shown here is derived from an EMBL/GenBank/DDBJ whole genome shotgun (WGS) entry which is preliminary data.</text>
</comment>
<feature type="transmembrane region" description="Helical" evidence="1">
    <location>
        <begin position="152"/>
        <end position="175"/>
    </location>
</feature>
<organism evidence="2 3">
    <name type="scientific">Candidatus Buchananbacteria bacterium RIFCSPLOWO2_01_FULL_39_33</name>
    <dbReference type="NCBI Taxonomy" id="1797543"/>
    <lineage>
        <taxon>Bacteria</taxon>
        <taxon>Candidatus Buchananiibacteriota</taxon>
    </lineage>
</organism>
<reference evidence="2 3" key="1">
    <citation type="journal article" date="2016" name="Nat. Commun.">
        <title>Thousands of microbial genomes shed light on interconnected biogeochemical processes in an aquifer system.</title>
        <authorList>
            <person name="Anantharaman K."/>
            <person name="Brown C.T."/>
            <person name="Hug L.A."/>
            <person name="Sharon I."/>
            <person name="Castelle C.J."/>
            <person name="Probst A.J."/>
            <person name="Thomas B.C."/>
            <person name="Singh A."/>
            <person name="Wilkins M.J."/>
            <person name="Karaoz U."/>
            <person name="Brodie E.L."/>
            <person name="Williams K.H."/>
            <person name="Hubbard S.S."/>
            <person name="Banfield J.F."/>
        </authorList>
    </citation>
    <scope>NUCLEOTIDE SEQUENCE [LARGE SCALE GENOMIC DNA]</scope>
</reference>
<keyword evidence="1" id="KW-1133">Transmembrane helix</keyword>
<evidence type="ECO:0000313" key="2">
    <source>
        <dbReference type="EMBL" id="OGY51921.1"/>
    </source>
</evidence>
<evidence type="ECO:0000256" key="1">
    <source>
        <dbReference type="SAM" id="Phobius"/>
    </source>
</evidence>
<accession>A0A1G1YI29</accession>
<name>A0A1G1YI29_9BACT</name>